<dbReference type="InterPro" id="IPR027417">
    <property type="entry name" value="P-loop_NTPase"/>
</dbReference>
<feature type="compositionally biased region" description="Basic and acidic residues" evidence="7">
    <location>
        <begin position="147"/>
        <end position="166"/>
    </location>
</feature>
<dbReference type="GO" id="GO:0003723">
    <property type="term" value="F:RNA binding"/>
    <property type="evidence" value="ECO:0007669"/>
    <property type="project" value="UniProtKB-UniRule"/>
</dbReference>
<evidence type="ECO:0000256" key="3">
    <source>
        <dbReference type="ARBA" id="ARBA00022806"/>
    </source>
</evidence>
<feature type="compositionally biased region" description="Basic residues" evidence="7">
    <location>
        <begin position="113"/>
        <end position="129"/>
    </location>
</feature>
<comment type="domain">
    <text evidence="6">The Q motif is unique to and characteristic of the DEAD box family of RNA helicases and controls ATP binding and hydrolysis.</text>
</comment>
<keyword evidence="2 6" id="KW-0378">Hydrolase</keyword>
<evidence type="ECO:0000256" key="4">
    <source>
        <dbReference type="ARBA" id="ARBA00022840"/>
    </source>
</evidence>
<proteinExistence type="inferred from homology"/>
<feature type="compositionally biased region" description="Basic and acidic residues" evidence="7">
    <location>
        <begin position="97"/>
        <end position="106"/>
    </location>
</feature>
<accession>A0A914Y8C2</accession>
<dbReference type="InterPro" id="IPR014014">
    <property type="entry name" value="RNA_helicase_DEAD_Q_motif"/>
</dbReference>
<dbReference type="PROSITE" id="PS51195">
    <property type="entry name" value="Q_MOTIF"/>
    <property type="match status" value="1"/>
</dbReference>
<feature type="short sequence motif" description="Q motif" evidence="5">
    <location>
        <begin position="173"/>
        <end position="201"/>
    </location>
</feature>
<sequence length="494" mass="55970">MEDMIEEVDPSQLVGLERKAFKRKSPPEEDLKKTKASEEPKKKKQKKPKELVKGISSDEVAETKVFEKANGTKSPKKPKPKKPKVNGKTSESAEILEVGKETKPTEKLNGTKTPKKSKKKKQKKSKKPTKPVFGDKLIESSDEDEPGEKFSEPVKKGKKPGIKDPETADLDMSAWNKFFLPPEVIEGLRKMRYTQPTPIQEMSLPTAILKRQDLLGAAETGSGKTMAFCIPIATRLVENDIKDGLRALILAPTRELVVQIYKEMEKLLEFTPFSVIPVVGGLSQQKQERLLNRKPSVIVATPGRFWTLMESTDYLQDLTVLDFVVIDEIDRMVETGHFAEMEMILSKIHAIENKSLQTLVFSATLSFVHIPINRPGKNAMKLTKEEKIEKLVQIGGLRTQHKVIDLNESAGTPSTLVEARMNCSDLLDKDSKVYYLLKRYSGRSLIFTNSIDASRRLFNLLKTMDVVCELLHAKMQQRARIKHLERFSCKNFWH</sequence>
<evidence type="ECO:0000259" key="9">
    <source>
        <dbReference type="PROSITE" id="PS51195"/>
    </source>
</evidence>
<evidence type="ECO:0000256" key="5">
    <source>
        <dbReference type="PROSITE-ProRule" id="PRU00552"/>
    </source>
</evidence>
<evidence type="ECO:0000256" key="7">
    <source>
        <dbReference type="SAM" id="MobiDB-lite"/>
    </source>
</evidence>
<evidence type="ECO:0000259" key="8">
    <source>
        <dbReference type="PROSITE" id="PS51192"/>
    </source>
</evidence>
<dbReference type="SMART" id="SM00487">
    <property type="entry name" value="DEXDc"/>
    <property type="match status" value="1"/>
</dbReference>
<comment type="function">
    <text evidence="6">RNA helicase.</text>
</comment>
<dbReference type="Gene3D" id="3.40.50.300">
    <property type="entry name" value="P-loop containing nucleotide triphosphate hydrolases"/>
    <property type="match status" value="2"/>
</dbReference>
<keyword evidence="6" id="KW-0694">RNA-binding</keyword>
<feature type="region of interest" description="Disordered" evidence="7">
    <location>
        <begin position="1"/>
        <end position="168"/>
    </location>
</feature>
<dbReference type="GO" id="GO:0005524">
    <property type="term" value="F:ATP binding"/>
    <property type="evidence" value="ECO:0007669"/>
    <property type="project" value="UniProtKB-UniRule"/>
</dbReference>
<dbReference type="InterPro" id="IPR014001">
    <property type="entry name" value="Helicase_ATP-bd"/>
</dbReference>
<keyword evidence="1 6" id="KW-0547">Nucleotide-binding</keyword>
<evidence type="ECO:0000256" key="1">
    <source>
        <dbReference type="ARBA" id="ARBA00022741"/>
    </source>
</evidence>
<dbReference type="Proteomes" id="UP000887577">
    <property type="component" value="Unplaced"/>
</dbReference>
<name>A0A914Y8C2_9BILA</name>
<keyword evidence="3 6" id="KW-0347">Helicase</keyword>
<dbReference type="WBParaSite" id="PSU_v2.g15694.t1">
    <property type="protein sequence ID" value="PSU_v2.g15694.t1"/>
    <property type="gene ID" value="PSU_v2.g15694"/>
</dbReference>
<evidence type="ECO:0000256" key="2">
    <source>
        <dbReference type="ARBA" id="ARBA00022801"/>
    </source>
</evidence>
<keyword evidence="4 6" id="KW-0067">ATP-binding</keyword>
<dbReference type="GO" id="GO:0003724">
    <property type="term" value="F:RNA helicase activity"/>
    <property type="evidence" value="ECO:0007669"/>
    <property type="project" value="UniProtKB-EC"/>
</dbReference>
<feature type="compositionally biased region" description="Basic and acidic residues" evidence="7">
    <location>
        <begin position="25"/>
        <end position="41"/>
    </location>
</feature>
<dbReference type="GO" id="GO:0016787">
    <property type="term" value="F:hydrolase activity"/>
    <property type="evidence" value="ECO:0007669"/>
    <property type="project" value="UniProtKB-KW"/>
</dbReference>
<dbReference type="InterPro" id="IPR011545">
    <property type="entry name" value="DEAD/DEAH_box_helicase_dom"/>
</dbReference>
<evidence type="ECO:0000313" key="11">
    <source>
        <dbReference type="WBParaSite" id="PSU_v2.g15694.t1"/>
    </source>
</evidence>
<dbReference type="AlphaFoldDB" id="A0A914Y8C2"/>
<dbReference type="Pfam" id="PF00270">
    <property type="entry name" value="DEAD"/>
    <property type="match status" value="1"/>
</dbReference>
<evidence type="ECO:0000256" key="6">
    <source>
        <dbReference type="RuleBase" id="RU365068"/>
    </source>
</evidence>
<evidence type="ECO:0000313" key="10">
    <source>
        <dbReference type="Proteomes" id="UP000887577"/>
    </source>
</evidence>
<dbReference type="PANTHER" id="PTHR24031">
    <property type="entry name" value="RNA HELICASE"/>
    <property type="match status" value="1"/>
</dbReference>
<feature type="domain" description="Helicase ATP-binding" evidence="8">
    <location>
        <begin position="205"/>
        <end position="383"/>
    </location>
</feature>
<dbReference type="EC" id="3.6.4.13" evidence="6"/>
<keyword evidence="10" id="KW-1185">Reference proteome</keyword>
<feature type="domain" description="DEAD-box RNA helicase Q" evidence="9">
    <location>
        <begin position="173"/>
        <end position="201"/>
    </location>
</feature>
<feature type="compositionally biased region" description="Basic residues" evidence="7">
    <location>
        <begin position="74"/>
        <end position="85"/>
    </location>
</feature>
<organism evidence="10 11">
    <name type="scientific">Panagrolaimus superbus</name>
    <dbReference type="NCBI Taxonomy" id="310955"/>
    <lineage>
        <taxon>Eukaryota</taxon>
        <taxon>Metazoa</taxon>
        <taxon>Ecdysozoa</taxon>
        <taxon>Nematoda</taxon>
        <taxon>Chromadorea</taxon>
        <taxon>Rhabditida</taxon>
        <taxon>Tylenchina</taxon>
        <taxon>Panagrolaimomorpha</taxon>
        <taxon>Panagrolaimoidea</taxon>
        <taxon>Panagrolaimidae</taxon>
        <taxon>Panagrolaimus</taxon>
    </lineage>
</organism>
<dbReference type="SUPFAM" id="SSF52540">
    <property type="entry name" value="P-loop containing nucleoside triphosphate hydrolases"/>
    <property type="match status" value="2"/>
</dbReference>
<comment type="catalytic activity">
    <reaction evidence="6">
        <text>ATP + H2O = ADP + phosphate + H(+)</text>
        <dbReference type="Rhea" id="RHEA:13065"/>
        <dbReference type="ChEBI" id="CHEBI:15377"/>
        <dbReference type="ChEBI" id="CHEBI:15378"/>
        <dbReference type="ChEBI" id="CHEBI:30616"/>
        <dbReference type="ChEBI" id="CHEBI:43474"/>
        <dbReference type="ChEBI" id="CHEBI:456216"/>
        <dbReference type="EC" id="3.6.4.13"/>
    </reaction>
</comment>
<protein>
    <recommendedName>
        <fullName evidence="6">ATP-dependent RNA helicase</fullName>
        <ecNumber evidence="6">3.6.4.13</ecNumber>
    </recommendedName>
</protein>
<dbReference type="PROSITE" id="PS51192">
    <property type="entry name" value="HELICASE_ATP_BIND_1"/>
    <property type="match status" value="1"/>
</dbReference>
<reference evidence="11" key="1">
    <citation type="submission" date="2022-11" db="UniProtKB">
        <authorList>
            <consortium name="WormBaseParasite"/>
        </authorList>
    </citation>
    <scope>IDENTIFICATION</scope>
</reference>
<comment type="similarity">
    <text evidence="6">Belongs to the DEAD box helicase family.</text>
</comment>